<dbReference type="PANTHER" id="PTHR40459:SF1">
    <property type="entry name" value="CONSERVED HYPOTHETICAL ALANINE AND LEUCINE RICH PROTEIN"/>
    <property type="match status" value="1"/>
</dbReference>
<evidence type="ECO:0000259" key="1">
    <source>
        <dbReference type="Pfam" id="PF10727"/>
    </source>
</evidence>
<gene>
    <name evidence="3" type="ORF">RT717_24575</name>
</gene>
<dbReference type="Pfam" id="PF10727">
    <property type="entry name" value="Rossmann-like"/>
    <property type="match status" value="1"/>
</dbReference>
<dbReference type="Pfam" id="PF10728">
    <property type="entry name" value="DUF2520"/>
    <property type="match status" value="1"/>
</dbReference>
<feature type="domain" description="DUF2520" evidence="2">
    <location>
        <begin position="134"/>
        <end position="257"/>
    </location>
</feature>
<evidence type="ECO:0000313" key="4">
    <source>
        <dbReference type="Proteomes" id="UP001302349"/>
    </source>
</evidence>
<dbReference type="SUPFAM" id="SSF48179">
    <property type="entry name" value="6-phosphogluconate dehydrogenase C-terminal domain-like"/>
    <property type="match status" value="1"/>
</dbReference>
<protein>
    <submittedName>
        <fullName evidence="3">Rossmann-like and DUF2520 domain-containing protein</fullName>
    </submittedName>
</protein>
<dbReference type="InterPro" id="IPR008927">
    <property type="entry name" value="6-PGluconate_DH-like_C_sf"/>
</dbReference>
<dbReference type="Proteomes" id="UP001302349">
    <property type="component" value="Chromosome"/>
</dbReference>
<dbReference type="EMBL" id="CP136051">
    <property type="protein sequence ID" value="WOK06254.1"/>
    <property type="molecule type" value="Genomic_DNA"/>
</dbReference>
<organism evidence="3 4">
    <name type="scientific">Imperialibacter roseus</name>
    <dbReference type="NCBI Taxonomy" id="1324217"/>
    <lineage>
        <taxon>Bacteria</taxon>
        <taxon>Pseudomonadati</taxon>
        <taxon>Bacteroidota</taxon>
        <taxon>Cytophagia</taxon>
        <taxon>Cytophagales</taxon>
        <taxon>Flammeovirgaceae</taxon>
        <taxon>Imperialibacter</taxon>
    </lineage>
</organism>
<sequence>MAERFSFRVALIGSGRLGTQLAMALEKGGHRIAEIFNPSQKSAEKLAYNLYSSQLVNSLDFSDSDCNFFIIAVPDEAIEQVATEIVLPDEAIIVHTSGATPMSILEVTAAENFGVLWPLQSFSHGAAISFSQLPVIIEGSNDYTLEILNRVVASIGAEPVFMEEEERKNLHVAAVFASNFTNFMLRSAERVLEKDDISLDILKPLVVETIRKAFEIGPENAQTGPAAREDFTTIDAQTLLLADNESLQRMYRMISQEIIDSKYESDV</sequence>
<reference evidence="3 4" key="1">
    <citation type="journal article" date="2023" name="Microbiol. Resour. Announc.">
        <title>Complete Genome Sequence of Imperialibacter roseus strain P4T.</title>
        <authorList>
            <person name="Tizabi D.R."/>
            <person name="Bachvaroff T."/>
            <person name="Hill R.T."/>
        </authorList>
    </citation>
    <scope>NUCLEOTIDE SEQUENCE [LARGE SCALE GENOMIC DNA]</scope>
    <source>
        <strain evidence="3 4">P4T</strain>
    </source>
</reference>
<dbReference type="Gene3D" id="1.10.1040.20">
    <property type="entry name" value="ProC-like, C-terminal domain"/>
    <property type="match status" value="1"/>
</dbReference>
<evidence type="ECO:0000259" key="2">
    <source>
        <dbReference type="Pfam" id="PF10728"/>
    </source>
</evidence>
<accession>A0ABZ0IPZ6</accession>
<name>A0ABZ0IPZ6_9BACT</name>
<evidence type="ECO:0000313" key="3">
    <source>
        <dbReference type="EMBL" id="WOK06254.1"/>
    </source>
</evidence>
<feature type="domain" description="Putative oxidoreductase/dehydrogenase Rossmann-like" evidence="1">
    <location>
        <begin position="7"/>
        <end position="107"/>
    </location>
</feature>
<dbReference type="SUPFAM" id="SSF51735">
    <property type="entry name" value="NAD(P)-binding Rossmann-fold domains"/>
    <property type="match status" value="1"/>
</dbReference>
<dbReference type="InterPro" id="IPR018931">
    <property type="entry name" value="DUF2520"/>
</dbReference>
<keyword evidence="4" id="KW-1185">Reference proteome</keyword>
<dbReference type="PANTHER" id="PTHR40459">
    <property type="entry name" value="CONSERVED HYPOTHETICAL ALANINE AND LEUCINE RICH PROTEIN"/>
    <property type="match status" value="1"/>
</dbReference>
<dbReference type="RefSeq" id="WP_317488981.1">
    <property type="nucleotide sequence ID" value="NZ_CP136051.1"/>
</dbReference>
<dbReference type="InterPro" id="IPR036291">
    <property type="entry name" value="NAD(P)-bd_dom_sf"/>
</dbReference>
<proteinExistence type="predicted"/>
<dbReference type="InterPro" id="IPR037108">
    <property type="entry name" value="TM1727-like_C_sf"/>
</dbReference>
<dbReference type="InterPro" id="IPR019665">
    <property type="entry name" value="OxRdtase/DH_put_Rossmann_dom"/>
</dbReference>
<dbReference type="Gene3D" id="3.40.50.720">
    <property type="entry name" value="NAD(P)-binding Rossmann-like Domain"/>
    <property type="match status" value="1"/>
</dbReference>